<dbReference type="Proteomes" id="UP001433508">
    <property type="component" value="Unassembled WGS sequence"/>
</dbReference>
<sequence>MAPNRSSGRDVLLYDISKPDEVIGGLYLTPSFSKRTFLMALDILLVSDCPYEVYLRGSDIPLRPITEPLQQGKYDIKPIDPNVQVFVTNELCITRVLSHSTTGRNEAFRKQVRERDRKCVVTGLANTERNIADDDWSVYHAAHIVPLSAEEYFIANNFSRWITNRTAENDTRINSCQNGILLQTTVHRQFDNFTISVNVDDNYRIVTFRDDLLNLGGRQLDPICRNPKNALSVRDELLRWHFRQAVLANMRGAGEPIFEFDFPPGSDMVGEILSGPNAKERMESELFLRLTDLALAKKLNDGAEINDNGAENY</sequence>
<dbReference type="EMBL" id="MU971393">
    <property type="protein sequence ID" value="KAK9236239.1"/>
    <property type="molecule type" value="Genomic_DNA"/>
</dbReference>
<organism evidence="1 2">
    <name type="scientific">Lipomyces kononenkoae</name>
    <name type="common">Yeast</name>
    <dbReference type="NCBI Taxonomy" id="34357"/>
    <lineage>
        <taxon>Eukaryota</taxon>
        <taxon>Fungi</taxon>
        <taxon>Dikarya</taxon>
        <taxon>Ascomycota</taxon>
        <taxon>Saccharomycotina</taxon>
        <taxon>Lipomycetes</taxon>
        <taxon>Lipomycetales</taxon>
        <taxon>Lipomycetaceae</taxon>
        <taxon>Lipomyces</taxon>
    </lineage>
</organism>
<evidence type="ECO:0000313" key="2">
    <source>
        <dbReference type="Proteomes" id="UP001433508"/>
    </source>
</evidence>
<proteinExistence type="predicted"/>
<keyword evidence="2" id="KW-1185">Reference proteome</keyword>
<protein>
    <submittedName>
        <fullName evidence="1">HNH endonuclease-domain-containing protein</fullName>
    </submittedName>
</protein>
<keyword evidence="1" id="KW-0255">Endonuclease</keyword>
<gene>
    <name evidence="1" type="ORF">V1525DRAFT_346576</name>
</gene>
<keyword evidence="1" id="KW-0378">Hydrolase</keyword>
<comment type="caution">
    <text evidence="1">The sequence shown here is derived from an EMBL/GenBank/DDBJ whole genome shotgun (WGS) entry which is preliminary data.</text>
</comment>
<accession>A0ACC3SX81</accession>
<name>A0ACC3SX81_LIPKO</name>
<evidence type="ECO:0000313" key="1">
    <source>
        <dbReference type="EMBL" id="KAK9236239.1"/>
    </source>
</evidence>
<reference evidence="2" key="1">
    <citation type="journal article" date="2024" name="Front. Bioeng. Biotechnol.">
        <title>Genome-scale model development and genomic sequencing of the oleaginous clade Lipomyces.</title>
        <authorList>
            <person name="Czajka J.J."/>
            <person name="Han Y."/>
            <person name="Kim J."/>
            <person name="Mondo S.J."/>
            <person name="Hofstad B.A."/>
            <person name="Robles A."/>
            <person name="Haridas S."/>
            <person name="Riley R."/>
            <person name="LaButti K."/>
            <person name="Pangilinan J."/>
            <person name="Andreopoulos W."/>
            <person name="Lipzen A."/>
            <person name="Yan J."/>
            <person name="Wang M."/>
            <person name="Ng V."/>
            <person name="Grigoriev I.V."/>
            <person name="Spatafora J.W."/>
            <person name="Magnuson J.K."/>
            <person name="Baker S.E."/>
            <person name="Pomraning K.R."/>
        </authorList>
    </citation>
    <scope>NUCLEOTIDE SEQUENCE [LARGE SCALE GENOMIC DNA]</scope>
    <source>
        <strain evidence="2">CBS 7786</strain>
    </source>
</reference>
<keyword evidence="1" id="KW-0540">Nuclease</keyword>